<dbReference type="NCBIfam" id="TIGR00587">
    <property type="entry name" value="nfo"/>
    <property type="match status" value="1"/>
</dbReference>
<dbReference type="InterPro" id="IPR036237">
    <property type="entry name" value="Xyl_isomerase-like_sf"/>
</dbReference>
<dbReference type="SUPFAM" id="SSF51658">
    <property type="entry name" value="Xylose isomerase-like"/>
    <property type="match status" value="1"/>
</dbReference>
<dbReference type="GO" id="GO:0003906">
    <property type="term" value="F:DNA-(apurinic or apyrimidinic site) endonuclease activity"/>
    <property type="evidence" value="ECO:0007669"/>
    <property type="project" value="TreeGrafter"/>
</dbReference>
<dbReference type="Gene3D" id="3.20.20.150">
    <property type="entry name" value="Divalent-metal-dependent TIM barrel enzymes"/>
    <property type="match status" value="1"/>
</dbReference>
<comment type="caution">
    <text evidence="10">The sequence shown here is derived from an EMBL/GenBank/DDBJ whole genome shotgun (WGS) entry which is preliminary data.</text>
</comment>
<dbReference type="GO" id="GO:0008081">
    <property type="term" value="F:phosphoric diester hydrolase activity"/>
    <property type="evidence" value="ECO:0007669"/>
    <property type="project" value="TreeGrafter"/>
</dbReference>
<evidence type="ECO:0000256" key="3">
    <source>
        <dbReference type="ARBA" id="ARBA00022722"/>
    </source>
</evidence>
<dbReference type="PROSITE" id="PS00730">
    <property type="entry name" value="AP_NUCLEASE_F2_2"/>
    <property type="match status" value="1"/>
</dbReference>
<feature type="domain" description="Xylose isomerase-like TIM barrel" evidence="9">
    <location>
        <begin position="18"/>
        <end position="272"/>
    </location>
</feature>
<comment type="cofactor">
    <cofactor evidence="1">
        <name>Zn(2+)</name>
        <dbReference type="ChEBI" id="CHEBI:29105"/>
    </cofactor>
</comment>
<name>A0A4R2PC66_9BACL</name>
<dbReference type="PANTHER" id="PTHR21445">
    <property type="entry name" value="ENDONUCLEASE IV ENDODEOXYRIBONUCLEASE IV"/>
    <property type="match status" value="1"/>
</dbReference>
<keyword evidence="7" id="KW-0862">Zinc</keyword>
<dbReference type="InterPro" id="IPR001719">
    <property type="entry name" value="AP_endonuc_2"/>
</dbReference>
<evidence type="ECO:0000259" key="9">
    <source>
        <dbReference type="Pfam" id="PF01261"/>
    </source>
</evidence>
<evidence type="ECO:0000256" key="5">
    <source>
        <dbReference type="ARBA" id="ARBA00022763"/>
    </source>
</evidence>
<dbReference type="GO" id="GO:0003677">
    <property type="term" value="F:DNA binding"/>
    <property type="evidence" value="ECO:0007669"/>
    <property type="project" value="InterPro"/>
</dbReference>
<evidence type="ECO:0000313" key="10">
    <source>
        <dbReference type="EMBL" id="TCP31515.1"/>
    </source>
</evidence>
<dbReference type="PROSITE" id="PS51432">
    <property type="entry name" value="AP_NUCLEASE_F2_4"/>
    <property type="match status" value="1"/>
</dbReference>
<evidence type="ECO:0000256" key="7">
    <source>
        <dbReference type="ARBA" id="ARBA00022833"/>
    </source>
</evidence>
<dbReference type="SMART" id="SM00518">
    <property type="entry name" value="AP2Ec"/>
    <property type="match status" value="1"/>
</dbReference>
<dbReference type="AlphaFoldDB" id="A0A4R2PC66"/>
<dbReference type="CDD" id="cd00019">
    <property type="entry name" value="AP2Ec"/>
    <property type="match status" value="1"/>
</dbReference>
<evidence type="ECO:0000313" key="11">
    <source>
        <dbReference type="Proteomes" id="UP000295416"/>
    </source>
</evidence>
<keyword evidence="3" id="KW-0540">Nuclease</keyword>
<keyword evidence="8" id="KW-0234">DNA repair</keyword>
<dbReference type="GO" id="GO:0006284">
    <property type="term" value="P:base-excision repair"/>
    <property type="evidence" value="ECO:0007669"/>
    <property type="project" value="TreeGrafter"/>
</dbReference>
<comment type="similarity">
    <text evidence="2">Belongs to the AP endonuclease 2 family.</text>
</comment>
<proteinExistence type="inferred from homology"/>
<keyword evidence="5" id="KW-0227">DNA damage</keyword>
<dbReference type="EMBL" id="SLXK01000002">
    <property type="protein sequence ID" value="TCP31515.1"/>
    <property type="molecule type" value="Genomic_DNA"/>
</dbReference>
<dbReference type="Pfam" id="PF01261">
    <property type="entry name" value="AP_endonuc_2"/>
    <property type="match status" value="1"/>
</dbReference>
<dbReference type="InterPro" id="IPR018246">
    <property type="entry name" value="AP_endonuc_F2_Zn_BS"/>
</dbReference>
<sequence length="275" mass="30638">MGFGCHISIKKGYLGAAEEALKIGAEAFQYFPKNPRSLKVKAYDEEDARRCAAFCKKHSIVSIAHTPYPTNLSAEQTKLNDIIPSVLNDLDIAGACGSIGIVVHFGTYKGDDPLEGYKRMIASLNKILAEWDGDSLLLIENNAGKNGQLGLTIEELVKIRDLVERPEKIGFCLDTCHAFASGLWNGENWDQVVKKGEGLGYFDHLKAIHLNNSIYPSGSRKDRHANIHNGEISVEQMKTFITSKVVKHLPMILETRSNQTYTHKDEIDFLKKIVH</sequence>
<gene>
    <name evidence="10" type="ORF">EV207_1022</name>
</gene>
<dbReference type="Proteomes" id="UP000295416">
    <property type="component" value="Unassembled WGS sequence"/>
</dbReference>
<evidence type="ECO:0000256" key="6">
    <source>
        <dbReference type="ARBA" id="ARBA00022801"/>
    </source>
</evidence>
<keyword evidence="10" id="KW-0255">Endonuclease</keyword>
<dbReference type="RefSeq" id="WP_132743009.1">
    <property type="nucleotide sequence ID" value="NZ_SLXK01000002.1"/>
</dbReference>
<keyword evidence="4" id="KW-0479">Metal-binding</keyword>
<evidence type="ECO:0000256" key="2">
    <source>
        <dbReference type="ARBA" id="ARBA00005340"/>
    </source>
</evidence>
<accession>A0A4R2PC66</accession>
<organism evidence="10 11">
    <name type="scientific">Scopulibacillus darangshiensis</name>
    <dbReference type="NCBI Taxonomy" id="442528"/>
    <lineage>
        <taxon>Bacteria</taxon>
        <taxon>Bacillati</taxon>
        <taxon>Bacillota</taxon>
        <taxon>Bacilli</taxon>
        <taxon>Bacillales</taxon>
        <taxon>Sporolactobacillaceae</taxon>
        <taxon>Scopulibacillus</taxon>
    </lineage>
</organism>
<reference evidence="10 11" key="1">
    <citation type="submission" date="2019-03" db="EMBL/GenBank/DDBJ databases">
        <title>Genomic Encyclopedia of Type Strains, Phase IV (KMG-IV): sequencing the most valuable type-strain genomes for metagenomic binning, comparative biology and taxonomic classification.</title>
        <authorList>
            <person name="Goeker M."/>
        </authorList>
    </citation>
    <scope>NUCLEOTIDE SEQUENCE [LARGE SCALE GENOMIC DNA]</scope>
    <source>
        <strain evidence="10 11">DSM 19377</strain>
    </source>
</reference>
<evidence type="ECO:0000256" key="1">
    <source>
        <dbReference type="ARBA" id="ARBA00001947"/>
    </source>
</evidence>
<evidence type="ECO:0000256" key="8">
    <source>
        <dbReference type="ARBA" id="ARBA00023204"/>
    </source>
</evidence>
<dbReference type="PANTHER" id="PTHR21445:SF0">
    <property type="entry name" value="APURINIC-APYRIMIDINIC ENDONUCLEASE"/>
    <property type="match status" value="1"/>
</dbReference>
<protein>
    <submittedName>
        <fullName evidence="10">Endonuclease IV</fullName>
    </submittedName>
</protein>
<dbReference type="GO" id="GO:0008270">
    <property type="term" value="F:zinc ion binding"/>
    <property type="evidence" value="ECO:0007669"/>
    <property type="project" value="InterPro"/>
</dbReference>
<dbReference type="InterPro" id="IPR013022">
    <property type="entry name" value="Xyl_isomerase-like_TIM-brl"/>
</dbReference>
<evidence type="ECO:0000256" key="4">
    <source>
        <dbReference type="ARBA" id="ARBA00022723"/>
    </source>
</evidence>
<dbReference type="OrthoDB" id="9805666at2"/>
<keyword evidence="6" id="KW-0378">Hydrolase</keyword>
<keyword evidence="11" id="KW-1185">Reference proteome</keyword>